<protein>
    <recommendedName>
        <fullName evidence="3">Lipoprotein</fullName>
    </recommendedName>
</protein>
<evidence type="ECO:0000313" key="2">
    <source>
        <dbReference type="Proteomes" id="UP001207654"/>
    </source>
</evidence>
<reference evidence="1 2" key="1">
    <citation type="submission" date="2022-11" db="EMBL/GenBank/DDBJ databases">
        <title>Minimal conservation of predation-associated metabolite biosynthetic gene clusters underscores biosynthetic potential of Myxococcota including descriptions for ten novel species: Archangium lansinium sp. nov., Myxococcus landrumus sp. nov., Nannocystis bai.</title>
        <authorList>
            <person name="Ahearne A."/>
            <person name="Stevens C."/>
            <person name="Phillips K."/>
        </authorList>
    </citation>
    <scope>NUCLEOTIDE SEQUENCE [LARGE SCALE GENOMIC DNA]</scope>
    <source>
        <strain evidence="1 2">MIWBW</strain>
    </source>
</reference>
<evidence type="ECO:0008006" key="3">
    <source>
        <dbReference type="Google" id="ProtNLM"/>
    </source>
</evidence>
<proteinExistence type="predicted"/>
<accession>A0ABT4A0U5</accession>
<organism evidence="1 2">
    <name type="scientific">Archangium lansingense</name>
    <dbReference type="NCBI Taxonomy" id="2995310"/>
    <lineage>
        <taxon>Bacteria</taxon>
        <taxon>Pseudomonadati</taxon>
        <taxon>Myxococcota</taxon>
        <taxon>Myxococcia</taxon>
        <taxon>Myxococcales</taxon>
        <taxon>Cystobacterineae</taxon>
        <taxon>Archangiaceae</taxon>
        <taxon>Archangium</taxon>
    </lineage>
</organism>
<dbReference type="Proteomes" id="UP001207654">
    <property type="component" value="Unassembled WGS sequence"/>
</dbReference>
<comment type="caution">
    <text evidence="1">The sequence shown here is derived from an EMBL/GenBank/DDBJ whole genome shotgun (WGS) entry which is preliminary data.</text>
</comment>
<dbReference type="EMBL" id="JAPNKA010000001">
    <property type="protein sequence ID" value="MCY1075270.1"/>
    <property type="molecule type" value="Genomic_DNA"/>
</dbReference>
<gene>
    <name evidence="1" type="ORF">OV287_12270</name>
</gene>
<name>A0ABT4A0U5_9BACT</name>
<sequence>MKKLSLVLTLSLIVGCGAVQNWSGTYEGTSKRAASATELEAATAVKETWKISEDVNKDVLSITRERAGDAACALLGSRAGSEHGGYGARLNADQKCVINGTEHILVSGELQYLGPDVEFDLQWKTSAAGGVVLVEQGTFAKK</sequence>
<dbReference type="RefSeq" id="WP_267534211.1">
    <property type="nucleotide sequence ID" value="NZ_JAPNKA010000001.1"/>
</dbReference>
<dbReference type="PROSITE" id="PS51257">
    <property type="entry name" value="PROKAR_LIPOPROTEIN"/>
    <property type="match status" value="1"/>
</dbReference>
<evidence type="ECO:0000313" key="1">
    <source>
        <dbReference type="EMBL" id="MCY1075270.1"/>
    </source>
</evidence>
<keyword evidence="2" id="KW-1185">Reference proteome</keyword>